<dbReference type="OrthoDB" id="2331161at2759"/>
<organism evidence="2 3">
    <name type="scientific">Diversispora eburnea</name>
    <dbReference type="NCBI Taxonomy" id="1213867"/>
    <lineage>
        <taxon>Eukaryota</taxon>
        <taxon>Fungi</taxon>
        <taxon>Fungi incertae sedis</taxon>
        <taxon>Mucoromycota</taxon>
        <taxon>Glomeromycotina</taxon>
        <taxon>Glomeromycetes</taxon>
        <taxon>Diversisporales</taxon>
        <taxon>Diversisporaceae</taxon>
        <taxon>Diversispora</taxon>
    </lineage>
</organism>
<evidence type="ECO:0000256" key="1">
    <source>
        <dbReference type="SAM" id="MobiDB-lite"/>
    </source>
</evidence>
<gene>
    <name evidence="2" type="ORF">DEBURN_LOCUS10700</name>
</gene>
<dbReference type="EMBL" id="CAJVPK010003625">
    <property type="protein sequence ID" value="CAG8629269.1"/>
    <property type="molecule type" value="Genomic_DNA"/>
</dbReference>
<keyword evidence="3" id="KW-1185">Reference proteome</keyword>
<sequence>MNPSPISRSKASAVSPSVEMPMSSRPVTPALPSLSQNVNVINVTINYSGDSKGIGSDEN</sequence>
<proteinExistence type="predicted"/>
<feature type="region of interest" description="Disordered" evidence="1">
    <location>
        <begin position="1"/>
        <end position="32"/>
    </location>
</feature>
<dbReference type="AlphaFoldDB" id="A0A9N9DBN4"/>
<name>A0A9N9DBN4_9GLOM</name>
<protein>
    <submittedName>
        <fullName evidence="2">2284_t:CDS:1</fullName>
    </submittedName>
</protein>
<comment type="caution">
    <text evidence="2">The sequence shown here is derived from an EMBL/GenBank/DDBJ whole genome shotgun (WGS) entry which is preliminary data.</text>
</comment>
<accession>A0A9N9DBN4</accession>
<evidence type="ECO:0000313" key="3">
    <source>
        <dbReference type="Proteomes" id="UP000789706"/>
    </source>
</evidence>
<reference evidence="2" key="1">
    <citation type="submission" date="2021-06" db="EMBL/GenBank/DDBJ databases">
        <authorList>
            <person name="Kallberg Y."/>
            <person name="Tangrot J."/>
            <person name="Rosling A."/>
        </authorList>
    </citation>
    <scope>NUCLEOTIDE SEQUENCE</scope>
    <source>
        <strain evidence="2">AZ414A</strain>
    </source>
</reference>
<feature type="compositionally biased region" description="Polar residues" evidence="1">
    <location>
        <begin position="1"/>
        <end position="15"/>
    </location>
</feature>
<dbReference type="Proteomes" id="UP000789706">
    <property type="component" value="Unassembled WGS sequence"/>
</dbReference>
<evidence type="ECO:0000313" key="2">
    <source>
        <dbReference type="EMBL" id="CAG8629269.1"/>
    </source>
</evidence>